<feature type="chain" id="PRO_5045364385" evidence="1">
    <location>
        <begin position="17"/>
        <end position="327"/>
    </location>
</feature>
<dbReference type="RefSeq" id="WP_215818992.1">
    <property type="nucleotide sequence ID" value="NZ_JAGSOY010000011.1"/>
</dbReference>
<dbReference type="EMBL" id="JAGSOY010000011">
    <property type="protein sequence ID" value="MBU2710829.1"/>
    <property type="molecule type" value="Genomic_DNA"/>
</dbReference>
<dbReference type="Proteomes" id="UP000690515">
    <property type="component" value="Unassembled WGS sequence"/>
</dbReference>
<name>A0ABS5Z9U9_9GAMM</name>
<comment type="caution">
    <text evidence="2">The sequence shown here is derived from an EMBL/GenBank/DDBJ whole genome shotgun (WGS) entry which is preliminary data.</text>
</comment>
<sequence>MRAILLLIIAPFFSYASSFNIETIPNKYFQLDSEGMGIIEQKQLANKLETDSWKLIKVSDRLYKINNKYSGDSYNILRKHGVICINSITGANSRLYCINESTNKPIGKPSIHINDFIKPGLQYTKFYQHPIGYSINDEEKIIAFFLRNGYEKILSGRVQTKNIEVKITPQQTLSKSVVDIPHESWETFDTSCLKITNFKPNDTLSLKIVKSIANNIIFCQDDSAFSDITKLEQNQIKTDKLSTLNIKNDAIKYATYKLKNNNLVITEDLFSLNAFIIDKKMPILLRINLETIGLSGNSEYEIDSNGNIINLNNHDKYKWKSNIFIKL</sequence>
<proteinExistence type="predicted"/>
<evidence type="ECO:0000256" key="1">
    <source>
        <dbReference type="SAM" id="SignalP"/>
    </source>
</evidence>
<accession>A0ABS5Z9U9</accession>
<keyword evidence="3" id="KW-1185">Reference proteome</keyword>
<gene>
    <name evidence="2" type="ORF">KCG35_07140</name>
</gene>
<keyword evidence="1" id="KW-0732">Signal</keyword>
<evidence type="ECO:0000313" key="2">
    <source>
        <dbReference type="EMBL" id="MBU2710829.1"/>
    </source>
</evidence>
<organism evidence="2 3">
    <name type="scientific">Zooshikella harenae</name>
    <dbReference type="NCBI Taxonomy" id="2827238"/>
    <lineage>
        <taxon>Bacteria</taxon>
        <taxon>Pseudomonadati</taxon>
        <taxon>Pseudomonadota</taxon>
        <taxon>Gammaproteobacteria</taxon>
        <taxon>Oceanospirillales</taxon>
        <taxon>Zooshikellaceae</taxon>
        <taxon>Zooshikella</taxon>
    </lineage>
</organism>
<protein>
    <submittedName>
        <fullName evidence="2">Uncharacterized protein</fullName>
    </submittedName>
</protein>
<reference evidence="2 3" key="1">
    <citation type="submission" date="2021-04" db="EMBL/GenBank/DDBJ databases">
        <authorList>
            <person name="Pira H."/>
            <person name="Risdian C."/>
            <person name="Wink J."/>
        </authorList>
    </citation>
    <scope>NUCLEOTIDE SEQUENCE [LARGE SCALE GENOMIC DNA]</scope>
    <source>
        <strain evidence="2 3">WH53</strain>
    </source>
</reference>
<evidence type="ECO:0000313" key="3">
    <source>
        <dbReference type="Proteomes" id="UP000690515"/>
    </source>
</evidence>
<feature type="signal peptide" evidence="1">
    <location>
        <begin position="1"/>
        <end position="16"/>
    </location>
</feature>